<proteinExistence type="predicted"/>
<dbReference type="InterPro" id="IPR006440">
    <property type="entry name" value="Doc"/>
</dbReference>
<name>A0A1E7JJB2_9ACTN</name>
<gene>
    <name evidence="2" type="ORF">AN215_15465</name>
</gene>
<dbReference type="STRING" id="933944.AN215_15465"/>
<dbReference type="PATRIC" id="fig|933944.5.peg.1126"/>
<organism evidence="2 3">
    <name type="scientific">Streptomyces abyssalis</name>
    <dbReference type="NCBI Taxonomy" id="933944"/>
    <lineage>
        <taxon>Bacteria</taxon>
        <taxon>Bacillati</taxon>
        <taxon>Actinomycetota</taxon>
        <taxon>Actinomycetes</taxon>
        <taxon>Kitasatosporales</taxon>
        <taxon>Streptomycetaceae</taxon>
        <taxon>Streptomyces</taxon>
    </lineage>
</organism>
<dbReference type="InterPro" id="IPR003812">
    <property type="entry name" value="Fido"/>
</dbReference>
<dbReference type="PROSITE" id="PS51459">
    <property type="entry name" value="FIDO"/>
    <property type="match status" value="1"/>
</dbReference>
<dbReference type="GO" id="GO:0016301">
    <property type="term" value="F:kinase activity"/>
    <property type="evidence" value="ECO:0007669"/>
    <property type="project" value="InterPro"/>
</dbReference>
<evidence type="ECO:0000259" key="1">
    <source>
        <dbReference type="PROSITE" id="PS51459"/>
    </source>
</evidence>
<dbReference type="Gene3D" id="1.20.120.1870">
    <property type="entry name" value="Fic/DOC protein, Fido domain"/>
    <property type="match status" value="1"/>
</dbReference>
<evidence type="ECO:0000313" key="3">
    <source>
        <dbReference type="Proteomes" id="UP000176087"/>
    </source>
</evidence>
<dbReference type="RefSeq" id="WP_070013578.1">
    <property type="nucleotide sequence ID" value="NZ_LJGS01000044.1"/>
</dbReference>
<protein>
    <submittedName>
        <fullName evidence="2">Phage killer protein</fullName>
    </submittedName>
</protein>
<dbReference type="NCBIfam" id="TIGR01550">
    <property type="entry name" value="DOC_P1"/>
    <property type="match status" value="1"/>
</dbReference>
<dbReference type="Pfam" id="PF02661">
    <property type="entry name" value="Fic"/>
    <property type="match status" value="1"/>
</dbReference>
<accession>A0A1E7JJB2</accession>
<dbReference type="InterPro" id="IPR053737">
    <property type="entry name" value="Type_II_TA_Toxin"/>
</dbReference>
<evidence type="ECO:0000313" key="2">
    <source>
        <dbReference type="EMBL" id="OEU87737.1"/>
    </source>
</evidence>
<comment type="caution">
    <text evidence="2">The sequence shown here is derived from an EMBL/GenBank/DDBJ whole genome shotgun (WGS) entry which is preliminary data.</text>
</comment>
<dbReference type="PANTHER" id="PTHR39426">
    <property type="entry name" value="HOMOLOGY TO DEATH-ON-CURING PROTEIN OF PHAGE P1"/>
    <property type="match status" value="1"/>
</dbReference>
<dbReference type="OrthoDB" id="9802752at2"/>
<dbReference type="Proteomes" id="UP000176087">
    <property type="component" value="Unassembled WGS sequence"/>
</dbReference>
<dbReference type="PANTHER" id="PTHR39426:SF1">
    <property type="entry name" value="HOMOLOGY TO DEATH-ON-CURING PROTEIN OF PHAGE P1"/>
    <property type="match status" value="1"/>
</dbReference>
<dbReference type="AlphaFoldDB" id="A0A1E7JJB2"/>
<keyword evidence="3" id="KW-1185">Reference proteome</keyword>
<dbReference type="EMBL" id="LJGT01000040">
    <property type="protein sequence ID" value="OEU87737.1"/>
    <property type="molecule type" value="Genomic_DNA"/>
</dbReference>
<sequence length="127" mass="13802">MKYLTVQEALDLAQLACSEQEVAVRDVGLLSSALLRPKSQMFGVEAYPDLFEKAAALMHSLVLNRPLVDGNKRLAWMSTVVFLDLNGTDMADVDQGSAYELVMDIAAGKTEDVAVIADGLRSLRTGR</sequence>
<feature type="domain" description="Fido" evidence="1">
    <location>
        <begin position="4"/>
        <end position="122"/>
    </location>
</feature>
<reference evidence="2 3" key="1">
    <citation type="journal article" date="2016" name="Front. Microbiol.">
        <title>Comparative Genomics Analysis of Streptomyces Species Reveals Their Adaptation to the Marine Environment and Their Diversity at the Genomic Level.</title>
        <authorList>
            <person name="Tian X."/>
            <person name="Zhang Z."/>
            <person name="Yang T."/>
            <person name="Chen M."/>
            <person name="Li J."/>
            <person name="Chen F."/>
            <person name="Yang J."/>
            <person name="Li W."/>
            <person name="Zhang B."/>
            <person name="Zhang Z."/>
            <person name="Wu J."/>
            <person name="Zhang C."/>
            <person name="Long L."/>
            <person name="Xiao J."/>
        </authorList>
    </citation>
    <scope>NUCLEOTIDE SEQUENCE [LARGE SCALE GENOMIC DNA]</scope>
    <source>
        <strain evidence="2 3">SCSIO 10390</strain>
    </source>
</reference>